<accession>A0A6P1M4E7</accession>
<dbReference type="GO" id="GO:0003700">
    <property type="term" value="F:DNA-binding transcription factor activity"/>
    <property type="evidence" value="ECO:0007669"/>
    <property type="project" value="TreeGrafter"/>
</dbReference>
<evidence type="ECO:0000256" key="3">
    <source>
        <dbReference type="ARBA" id="ARBA00023163"/>
    </source>
</evidence>
<dbReference type="PROSITE" id="PS51077">
    <property type="entry name" value="HTH_ICLR"/>
    <property type="match status" value="1"/>
</dbReference>
<evidence type="ECO:0000256" key="1">
    <source>
        <dbReference type="ARBA" id="ARBA00023015"/>
    </source>
</evidence>
<dbReference type="InterPro" id="IPR014757">
    <property type="entry name" value="Tscrpt_reg_IclR_C"/>
</dbReference>
<dbReference type="SUPFAM" id="SSF55781">
    <property type="entry name" value="GAF domain-like"/>
    <property type="match status" value="1"/>
</dbReference>
<proteinExistence type="predicted"/>
<dbReference type="InterPro" id="IPR029016">
    <property type="entry name" value="GAF-like_dom_sf"/>
</dbReference>
<feature type="domain" description="HTH iclR-type" evidence="4">
    <location>
        <begin position="1"/>
        <end position="63"/>
    </location>
</feature>
<gene>
    <name evidence="6" type="ORF">GT409_05490</name>
</gene>
<evidence type="ECO:0000259" key="4">
    <source>
        <dbReference type="PROSITE" id="PS51077"/>
    </source>
</evidence>
<dbReference type="PANTHER" id="PTHR30136:SF24">
    <property type="entry name" value="HTH-TYPE TRANSCRIPTIONAL REPRESSOR ALLR"/>
    <property type="match status" value="1"/>
</dbReference>
<evidence type="ECO:0000313" key="7">
    <source>
        <dbReference type="Proteomes" id="UP000464954"/>
    </source>
</evidence>
<dbReference type="Proteomes" id="UP000464954">
    <property type="component" value="Chromosome"/>
</dbReference>
<dbReference type="InterPro" id="IPR050707">
    <property type="entry name" value="HTH_MetabolicPath_Reg"/>
</dbReference>
<dbReference type="InterPro" id="IPR036390">
    <property type="entry name" value="WH_DNA-bd_sf"/>
</dbReference>
<protein>
    <submittedName>
        <fullName evidence="6">Helix-turn-helix domain-containing protein</fullName>
    </submittedName>
</protein>
<dbReference type="PANTHER" id="PTHR30136">
    <property type="entry name" value="HELIX-TURN-HELIX TRANSCRIPTIONAL REGULATOR, ICLR FAMILY"/>
    <property type="match status" value="1"/>
</dbReference>
<reference evidence="6 7" key="1">
    <citation type="submission" date="2020-01" db="EMBL/GenBank/DDBJ databases">
        <title>Ponticoccus aerotolerans gen. nov., sp. nov., an anaerobic bacterium and proposal of Ponticoccusceae fam. nov., Ponticoccusles ord. nov. and Ponticoccuse classis nov. in the phylum Kiritimatiellaeota.</title>
        <authorList>
            <person name="Zhou L.Y."/>
            <person name="Du Z.J."/>
        </authorList>
    </citation>
    <scope>NUCLEOTIDE SEQUENCE [LARGE SCALE GENOMIC DNA]</scope>
    <source>
        <strain evidence="6 7">S-5007</strain>
    </source>
</reference>
<keyword evidence="3" id="KW-0804">Transcription</keyword>
<organism evidence="6 7">
    <name type="scientific">Tichowtungia aerotolerans</name>
    <dbReference type="NCBI Taxonomy" id="2697043"/>
    <lineage>
        <taxon>Bacteria</taxon>
        <taxon>Pseudomonadati</taxon>
        <taxon>Kiritimatiellota</taxon>
        <taxon>Tichowtungiia</taxon>
        <taxon>Tichowtungiales</taxon>
        <taxon>Tichowtungiaceae</taxon>
        <taxon>Tichowtungia</taxon>
    </lineage>
</organism>
<dbReference type="InterPro" id="IPR005471">
    <property type="entry name" value="Tscrpt_reg_IclR_N"/>
</dbReference>
<dbReference type="EMBL" id="CP047593">
    <property type="protein sequence ID" value="QHI68922.1"/>
    <property type="molecule type" value="Genomic_DNA"/>
</dbReference>
<evidence type="ECO:0000256" key="2">
    <source>
        <dbReference type="ARBA" id="ARBA00023125"/>
    </source>
</evidence>
<dbReference type="GO" id="GO:0003677">
    <property type="term" value="F:DNA binding"/>
    <property type="evidence" value="ECO:0007669"/>
    <property type="project" value="UniProtKB-KW"/>
</dbReference>
<dbReference type="Gene3D" id="3.30.450.40">
    <property type="match status" value="1"/>
</dbReference>
<keyword evidence="1" id="KW-0805">Transcription regulation</keyword>
<sequence length="250" mass="28200">MPSFQKGLDILEYIAGSQDGLRLTDIAQHMDLPASNITLYLNTLIHRNWIIREPHKKKFLINPKAVELFHNAQDNLVHKLLPCADKSMQALHKKYNENILLVMQKGNSFSIVKHIASTHVMRVLIQDEPDYCMHVTAAGRAILAFLPEPTIERYIKTASYVKLTDKTTSDEKTLRETLKKTKEKGYAFNPGEFESEVMATAAPIIINDRPVAALVVQFPTIRHSAEEAESAAVDIMKQARNIEADLIKAL</sequence>
<evidence type="ECO:0000259" key="5">
    <source>
        <dbReference type="PROSITE" id="PS51078"/>
    </source>
</evidence>
<dbReference type="Pfam" id="PF09339">
    <property type="entry name" value="HTH_IclR"/>
    <property type="match status" value="1"/>
</dbReference>
<keyword evidence="2" id="KW-0238">DNA-binding</keyword>
<dbReference type="AlphaFoldDB" id="A0A6P1M4E7"/>
<name>A0A6P1M4E7_9BACT</name>
<dbReference type="PROSITE" id="PS51078">
    <property type="entry name" value="ICLR_ED"/>
    <property type="match status" value="1"/>
</dbReference>
<dbReference type="Pfam" id="PF01614">
    <property type="entry name" value="IclR_C"/>
    <property type="match status" value="1"/>
</dbReference>
<dbReference type="RefSeq" id="WP_160627713.1">
    <property type="nucleotide sequence ID" value="NZ_CP047593.1"/>
</dbReference>
<dbReference type="KEGG" id="taer:GT409_05490"/>
<dbReference type="GO" id="GO:0045892">
    <property type="term" value="P:negative regulation of DNA-templated transcription"/>
    <property type="evidence" value="ECO:0007669"/>
    <property type="project" value="TreeGrafter"/>
</dbReference>
<keyword evidence="7" id="KW-1185">Reference proteome</keyword>
<dbReference type="InterPro" id="IPR036388">
    <property type="entry name" value="WH-like_DNA-bd_sf"/>
</dbReference>
<dbReference type="SMART" id="SM00346">
    <property type="entry name" value="HTH_ICLR"/>
    <property type="match status" value="1"/>
</dbReference>
<feature type="domain" description="IclR-ED" evidence="5">
    <location>
        <begin position="64"/>
        <end position="250"/>
    </location>
</feature>
<dbReference type="Gene3D" id="1.10.10.10">
    <property type="entry name" value="Winged helix-like DNA-binding domain superfamily/Winged helix DNA-binding domain"/>
    <property type="match status" value="1"/>
</dbReference>
<dbReference type="SUPFAM" id="SSF46785">
    <property type="entry name" value="Winged helix' DNA-binding domain"/>
    <property type="match status" value="1"/>
</dbReference>
<evidence type="ECO:0000313" key="6">
    <source>
        <dbReference type="EMBL" id="QHI68922.1"/>
    </source>
</evidence>